<dbReference type="PANTHER" id="PTHR28174">
    <property type="entry name" value="54S RIBOSOMAL PROTEIN L36, MITOCHONDRIAL"/>
    <property type="match status" value="1"/>
</dbReference>
<evidence type="ECO:0000313" key="3">
    <source>
        <dbReference type="EMBL" id="KAK6355307.1"/>
    </source>
</evidence>
<evidence type="ECO:0000256" key="1">
    <source>
        <dbReference type="SAM" id="MobiDB-lite"/>
    </source>
</evidence>
<evidence type="ECO:0000259" key="2">
    <source>
        <dbReference type="Pfam" id="PF21492"/>
    </source>
</evidence>
<sequence>MSTAALRPLLRSPVQSLPRRSTNIATPITPFTQIRTATEIRRPQRPYTFEQIVILSDGSSYKQLTTSPQGVFRSSKDVRNHFLWNPLSEGLANVEEDEAGRLKKFREKFGTGFDATKALAERAGDVEAVRGMREAWASGGDMHEADVEVWKDKIERQEAAEQAEVVAPAGETVKEEVKMEVKEEKREEEVSEAAAAPADNLFGLISGSYTEAAQTDYGRRARRAKRNSKLTPSEGGRSGRK</sequence>
<dbReference type="InterPro" id="IPR048874">
    <property type="entry name" value="Ribosomal_bL31m_N"/>
</dbReference>
<protein>
    <recommendedName>
        <fullName evidence="2">Ribosomal protein bL31m N-terminal domain-containing protein</fullName>
    </recommendedName>
</protein>
<keyword evidence="4" id="KW-1185">Reference proteome</keyword>
<gene>
    <name evidence="3" type="ORF">TWF696_004417</name>
</gene>
<dbReference type="Gene3D" id="6.20.130.10">
    <property type="match status" value="1"/>
</dbReference>
<dbReference type="AlphaFoldDB" id="A0AAV9V8M1"/>
<feature type="domain" description="Ribosomal protein bL31m N-terminal" evidence="2">
    <location>
        <begin position="42"/>
        <end position="86"/>
    </location>
</feature>
<dbReference type="GO" id="GO:0003735">
    <property type="term" value="F:structural constituent of ribosome"/>
    <property type="evidence" value="ECO:0007669"/>
    <property type="project" value="InterPro"/>
</dbReference>
<dbReference type="Proteomes" id="UP001375240">
    <property type="component" value="Unassembled WGS sequence"/>
</dbReference>
<feature type="region of interest" description="Disordered" evidence="1">
    <location>
        <begin position="213"/>
        <end position="241"/>
    </location>
</feature>
<comment type="caution">
    <text evidence="3">The sequence shown here is derived from an EMBL/GenBank/DDBJ whole genome shotgun (WGS) entry which is preliminary data.</text>
</comment>
<reference evidence="3 4" key="1">
    <citation type="submission" date="2019-10" db="EMBL/GenBank/DDBJ databases">
        <authorList>
            <person name="Palmer J.M."/>
        </authorList>
    </citation>
    <scope>NUCLEOTIDE SEQUENCE [LARGE SCALE GENOMIC DNA]</scope>
    <source>
        <strain evidence="3 4">TWF696</strain>
    </source>
</reference>
<evidence type="ECO:0000313" key="4">
    <source>
        <dbReference type="Proteomes" id="UP001375240"/>
    </source>
</evidence>
<dbReference type="Pfam" id="PF21492">
    <property type="entry name" value="bL31_N"/>
    <property type="match status" value="1"/>
</dbReference>
<accession>A0AAV9V8M1</accession>
<dbReference type="PANTHER" id="PTHR28174:SF1">
    <property type="entry name" value="LARGE RIBOSOMAL SUBUNIT PROTEIN BL31M"/>
    <property type="match status" value="1"/>
</dbReference>
<organism evidence="3 4">
    <name type="scientific">Orbilia brochopaga</name>
    <dbReference type="NCBI Taxonomy" id="3140254"/>
    <lineage>
        <taxon>Eukaryota</taxon>
        <taxon>Fungi</taxon>
        <taxon>Dikarya</taxon>
        <taxon>Ascomycota</taxon>
        <taxon>Pezizomycotina</taxon>
        <taxon>Orbiliomycetes</taxon>
        <taxon>Orbiliales</taxon>
        <taxon>Orbiliaceae</taxon>
        <taxon>Orbilia</taxon>
    </lineage>
</organism>
<name>A0AAV9V8M1_9PEZI</name>
<proteinExistence type="predicted"/>
<dbReference type="EMBL" id="JAVHNQ010000002">
    <property type="protein sequence ID" value="KAK6355307.1"/>
    <property type="molecule type" value="Genomic_DNA"/>
</dbReference>
<dbReference type="GO" id="GO:0032543">
    <property type="term" value="P:mitochondrial translation"/>
    <property type="evidence" value="ECO:0007669"/>
    <property type="project" value="InterPro"/>
</dbReference>
<dbReference type="GO" id="GO:0005762">
    <property type="term" value="C:mitochondrial large ribosomal subunit"/>
    <property type="evidence" value="ECO:0007669"/>
    <property type="project" value="InterPro"/>
</dbReference>
<dbReference type="InterPro" id="IPR034600">
    <property type="entry name" value="Ribosomal_bL31m"/>
</dbReference>